<sequence length="272" mass="29016">MRSSSAAFRPRSSSRTSTCISTCLLPQLPLSSPFLPYHSYCCIFLPLLPAPRSSYAAFNPHSNNLTTAFISTHLLPLSLPSRHYFLLSQCTYASTTIVSATQLSCSPSTITASSSVVVDSASSSHACCLSPLAIVVLPQSCTTTTATAHSIVVLPCRNPRFYRLVLLPPRLSLQLHLASSAIAAGTPICRLQPHPTMPSFVAALPPTTALPLLPPIATHIPRLSLTITIATLSHHLIVVVAINLKITAAPTHPLTAIAAINLHHLQSTYEAY</sequence>
<protein>
    <submittedName>
        <fullName evidence="1">Uncharacterized protein</fullName>
    </submittedName>
</protein>
<reference evidence="1" key="1">
    <citation type="journal article" date="2018" name="Data Brief">
        <title>Genome sequence data from 17 accessions of Ensete ventricosum, a staple food crop for millions in Ethiopia.</title>
        <authorList>
            <person name="Yemataw Z."/>
            <person name="Muzemil S."/>
            <person name="Ambachew D."/>
            <person name="Tripathi L."/>
            <person name="Tesfaye K."/>
            <person name="Chala A."/>
            <person name="Farbos A."/>
            <person name="O'Neill P."/>
            <person name="Moore K."/>
            <person name="Grant M."/>
            <person name="Studholme D.J."/>
        </authorList>
    </citation>
    <scope>NUCLEOTIDE SEQUENCE [LARGE SCALE GENOMIC DNA]</scope>
    <source>
        <tissue evidence="1">Leaf</tissue>
    </source>
</reference>
<dbReference type="AlphaFoldDB" id="A0A445MJE0"/>
<dbReference type="Proteomes" id="UP000290560">
    <property type="component" value="Unassembled WGS sequence"/>
</dbReference>
<name>A0A445MJE0_ENSVE</name>
<organism evidence="1">
    <name type="scientific">Ensete ventricosum</name>
    <name type="common">Abyssinian banana</name>
    <name type="synonym">Musa ensete</name>
    <dbReference type="NCBI Taxonomy" id="4639"/>
    <lineage>
        <taxon>Eukaryota</taxon>
        <taxon>Viridiplantae</taxon>
        <taxon>Streptophyta</taxon>
        <taxon>Embryophyta</taxon>
        <taxon>Tracheophyta</taxon>
        <taxon>Spermatophyta</taxon>
        <taxon>Magnoliopsida</taxon>
        <taxon>Liliopsida</taxon>
        <taxon>Zingiberales</taxon>
        <taxon>Musaceae</taxon>
        <taxon>Ensete</taxon>
    </lineage>
</organism>
<dbReference type="EMBL" id="KV876163">
    <property type="protein sequence ID" value="RZR74231.1"/>
    <property type="molecule type" value="Genomic_DNA"/>
</dbReference>
<gene>
    <name evidence="1" type="ORF">BHM03_00034126</name>
</gene>
<proteinExistence type="predicted"/>
<accession>A0A445MJE0</accession>
<evidence type="ECO:0000313" key="1">
    <source>
        <dbReference type="EMBL" id="RZR74231.1"/>
    </source>
</evidence>